<sequence>MYGRKALLLSYLQMPTLNLCSGLTYCENMDPPKAPRCLSRRLKRLLVTIIFLHSWLPGTGEMGFMKRHGLSIRTRTRQGQVSLADAEYIAINFAIDVQQKVLELRVTKLFNAEQTGKLGYIYLFEFLTCRYFC</sequence>
<organism evidence="1 2">
    <name type="scientific">Phytophthora cactorum</name>
    <dbReference type="NCBI Taxonomy" id="29920"/>
    <lineage>
        <taxon>Eukaryota</taxon>
        <taxon>Sar</taxon>
        <taxon>Stramenopiles</taxon>
        <taxon>Oomycota</taxon>
        <taxon>Peronosporomycetes</taxon>
        <taxon>Peronosporales</taxon>
        <taxon>Peronosporaceae</taxon>
        <taxon>Phytophthora</taxon>
    </lineage>
</organism>
<proteinExistence type="predicted"/>
<dbReference type="Proteomes" id="UP000688947">
    <property type="component" value="Unassembled WGS sequence"/>
</dbReference>
<gene>
    <name evidence="1" type="ORF">JG687_00012059</name>
</gene>
<comment type="caution">
    <text evidence="1">The sequence shown here is derived from an EMBL/GenBank/DDBJ whole genome shotgun (WGS) entry which is preliminary data.</text>
</comment>
<name>A0A8T1U6L6_9STRA</name>
<reference evidence="1" key="1">
    <citation type="submission" date="2021-01" db="EMBL/GenBank/DDBJ databases">
        <title>Phytophthora aleatoria, a newly-described species from Pinus radiata is distinct from Phytophthora cactorum isolates based on comparative genomics.</title>
        <authorList>
            <person name="Mcdougal R."/>
            <person name="Panda P."/>
            <person name="Williams N."/>
            <person name="Studholme D.J."/>
        </authorList>
    </citation>
    <scope>NUCLEOTIDE SEQUENCE</scope>
    <source>
        <strain evidence="1">NZFS 3830</strain>
    </source>
</reference>
<accession>A0A8T1U6L6</accession>
<dbReference type="EMBL" id="JAENGZ010000779">
    <property type="protein sequence ID" value="KAG6954001.1"/>
    <property type="molecule type" value="Genomic_DNA"/>
</dbReference>
<evidence type="ECO:0000313" key="1">
    <source>
        <dbReference type="EMBL" id="KAG6954001.1"/>
    </source>
</evidence>
<evidence type="ECO:0000313" key="2">
    <source>
        <dbReference type="Proteomes" id="UP000688947"/>
    </source>
</evidence>
<dbReference type="AlphaFoldDB" id="A0A8T1U6L6"/>
<protein>
    <submittedName>
        <fullName evidence="1">Uncharacterized protein</fullName>
    </submittedName>
</protein>